<dbReference type="Gene3D" id="3.40.50.20">
    <property type="match status" value="1"/>
</dbReference>
<proteinExistence type="predicted"/>
<dbReference type="RefSeq" id="WP_341418514.1">
    <property type="nucleotide sequence ID" value="NZ_JBBPCC010000020.1"/>
</dbReference>
<keyword evidence="3" id="KW-1185">Reference proteome</keyword>
<dbReference type="EMBL" id="JBBPCC010000020">
    <property type="protein sequence ID" value="MEK8131383.1"/>
    <property type="molecule type" value="Genomic_DNA"/>
</dbReference>
<sequence length="448" mass="49864">MYTERGKVLLTGGRAPAALELARQLAADGWHVAVAESTERHLCRASKAVKEFFRVPPPVQGVTAYIEALLQIVQQEKIDWLIPTCEEIFYISAGLERLSPYCRVMTVPLGQLGRLHSKWAFIRRVEEMGLAVPATVRLVPGDEASYAACLEALEQDDYADGVVLKPEFSRFAAKVRRFERLAEARRFIRKLHDQAVAESKRSLRHTSFSTEHRETDDKAGSDSNIPGDGSRDGAMESHPPVWVVQRLIRGRALCTYGVAHDGQLRAHGAYESSYTAGQGATIYFESIAHTALLEWVKRFVSEEGFSGQIAFDFIEDGQGVLYPLECNPRATSGVHLFRPGDGLAQALLPDSRSTSYVSLIQPRPMARAMLALPMLAYGLRADLSWTGLSMWLRRFRQAGDVVYRRSDPAPFFEQARMLWGMGRAACAQGLTLMEVSTADIEWNGGPMR</sequence>
<name>A0ABU9DUF9_9BACL</name>
<reference evidence="2 3" key="1">
    <citation type="submission" date="2024-04" db="EMBL/GenBank/DDBJ databases">
        <title>draft genome sequnece of Paenibacillus filicis.</title>
        <authorList>
            <person name="Kim D.-U."/>
        </authorList>
    </citation>
    <scope>NUCLEOTIDE SEQUENCE [LARGE SCALE GENOMIC DNA]</scope>
    <source>
        <strain evidence="2 3">KACC14197</strain>
    </source>
</reference>
<gene>
    <name evidence="2" type="ORF">WMW72_26080</name>
</gene>
<evidence type="ECO:0000313" key="3">
    <source>
        <dbReference type="Proteomes" id="UP001469365"/>
    </source>
</evidence>
<organism evidence="2 3">
    <name type="scientific">Paenibacillus filicis</name>
    <dbReference type="NCBI Taxonomy" id="669464"/>
    <lineage>
        <taxon>Bacteria</taxon>
        <taxon>Bacillati</taxon>
        <taxon>Bacillota</taxon>
        <taxon>Bacilli</taxon>
        <taxon>Bacillales</taxon>
        <taxon>Paenibacillaceae</taxon>
        <taxon>Paenibacillus</taxon>
    </lineage>
</organism>
<evidence type="ECO:0000256" key="1">
    <source>
        <dbReference type="SAM" id="MobiDB-lite"/>
    </source>
</evidence>
<dbReference type="SUPFAM" id="SSF56059">
    <property type="entry name" value="Glutathione synthetase ATP-binding domain-like"/>
    <property type="match status" value="1"/>
</dbReference>
<evidence type="ECO:0000313" key="2">
    <source>
        <dbReference type="EMBL" id="MEK8131383.1"/>
    </source>
</evidence>
<protein>
    <recommendedName>
        <fullName evidence="4">ATP-grasp domain-containing protein</fullName>
    </recommendedName>
</protein>
<dbReference type="Gene3D" id="3.30.470.20">
    <property type="entry name" value="ATP-grasp fold, B domain"/>
    <property type="match status" value="1"/>
</dbReference>
<accession>A0ABU9DUF9</accession>
<comment type="caution">
    <text evidence="2">The sequence shown here is derived from an EMBL/GenBank/DDBJ whole genome shotgun (WGS) entry which is preliminary data.</text>
</comment>
<dbReference type="Proteomes" id="UP001469365">
    <property type="component" value="Unassembled WGS sequence"/>
</dbReference>
<evidence type="ECO:0008006" key="4">
    <source>
        <dbReference type="Google" id="ProtNLM"/>
    </source>
</evidence>
<feature type="compositionally biased region" description="Basic and acidic residues" evidence="1">
    <location>
        <begin position="210"/>
        <end position="220"/>
    </location>
</feature>
<feature type="region of interest" description="Disordered" evidence="1">
    <location>
        <begin position="202"/>
        <end position="236"/>
    </location>
</feature>